<keyword evidence="1" id="KW-0812">Transmembrane</keyword>
<feature type="transmembrane region" description="Helical" evidence="1">
    <location>
        <begin position="7"/>
        <end position="26"/>
    </location>
</feature>
<organism evidence="3 4">
    <name type="scientific">Sedimenticola selenatireducens</name>
    <dbReference type="NCBI Taxonomy" id="191960"/>
    <lineage>
        <taxon>Bacteria</taxon>
        <taxon>Pseudomonadati</taxon>
        <taxon>Pseudomonadota</taxon>
        <taxon>Gammaproteobacteria</taxon>
        <taxon>Chromatiales</taxon>
        <taxon>Sedimenticolaceae</taxon>
        <taxon>Sedimenticola</taxon>
    </lineage>
</organism>
<dbReference type="Proteomes" id="UP000235015">
    <property type="component" value="Unassembled WGS sequence"/>
</dbReference>
<dbReference type="Pfam" id="PF05170">
    <property type="entry name" value="AsmA"/>
    <property type="match status" value="1"/>
</dbReference>
<dbReference type="AlphaFoldDB" id="A0A2N6D1D0"/>
<sequence length="264" mass="27423">MGNVKRTAISLATLIIIVVIGVFIFLSSNLGSLIVDAVEGFVSKVTQSSVSLDSAEVAISGEGALKGLTVGNPAGYKSDNAFQLGAIKVALDPESLTTDVIRIKSINIEAPKLSYEPGGDAGSNLQQLVKNVQQFADSGKTGDEKAGDNEKKLIIDLLTIQDGEVLVVTPLSDTPIRTPLPNIEMKDIGKKGGGSSASDVVKLVMQKVTSAASSVGNVSLDELKTKLQSQVGDKLKAVQEQSGSIDGIGDKAGEVGDKLKSIFK</sequence>
<evidence type="ECO:0000313" key="3">
    <source>
        <dbReference type="EMBL" id="PLX63501.1"/>
    </source>
</evidence>
<dbReference type="EMBL" id="PKUN01000001">
    <property type="protein sequence ID" value="PLX63501.1"/>
    <property type="molecule type" value="Genomic_DNA"/>
</dbReference>
<keyword evidence="1" id="KW-1133">Transmembrane helix</keyword>
<evidence type="ECO:0000256" key="1">
    <source>
        <dbReference type="SAM" id="Phobius"/>
    </source>
</evidence>
<comment type="caution">
    <text evidence="3">The sequence shown here is derived from an EMBL/GenBank/DDBJ whole genome shotgun (WGS) entry which is preliminary data.</text>
</comment>
<proteinExistence type="predicted"/>
<accession>A0A2N6D1D0</accession>
<evidence type="ECO:0000259" key="2">
    <source>
        <dbReference type="Pfam" id="PF05170"/>
    </source>
</evidence>
<reference evidence="3 4" key="1">
    <citation type="submission" date="2017-11" db="EMBL/GenBank/DDBJ databases">
        <title>Genome-resolved metagenomics identifies genetic mobility, metabolic interactions, and unexpected diversity in perchlorate-reducing communities.</title>
        <authorList>
            <person name="Barnum T.P."/>
            <person name="Figueroa I.A."/>
            <person name="Carlstrom C.I."/>
            <person name="Lucas L.N."/>
            <person name="Engelbrektson A.L."/>
            <person name="Coates J.D."/>
        </authorList>
    </citation>
    <scope>NUCLEOTIDE SEQUENCE [LARGE SCALE GENOMIC DNA]</scope>
    <source>
        <strain evidence="3">BM301</strain>
    </source>
</reference>
<name>A0A2N6D1D0_9GAMM</name>
<dbReference type="RefSeq" id="WP_273437282.1">
    <property type="nucleotide sequence ID" value="NZ_PKUN01000001.1"/>
</dbReference>
<dbReference type="InterPro" id="IPR007844">
    <property type="entry name" value="AsmA"/>
</dbReference>
<gene>
    <name evidence="3" type="ORF">C0630_00945</name>
</gene>
<keyword evidence="1" id="KW-0472">Membrane</keyword>
<evidence type="ECO:0000313" key="4">
    <source>
        <dbReference type="Proteomes" id="UP000235015"/>
    </source>
</evidence>
<protein>
    <recommendedName>
        <fullName evidence="2">AsmA domain-containing protein</fullName>
    </recommendedName>
</protein>
<feature type="domain" description="AsmA" evidence="2">
    <location>
        <begin position="6"/>
        <end position="165"/>
    </location>
</feature>